<gene>
    <name evidence="4" type="ORF">RYX45_16350</name>
</gene>
<keyword evidence="2" id="KW-1133">Transmembrane helix</keyword>
<keyword evidence="2" id="KW-0472">Membrane</keyword>
<organism evidence="4 5">
    <name type="scientific">Alkalihalophilus pseudofirmus</name>
    <name type="common">Bacillus pseudofirmus</name>
    <dbReference type="NCBI Taxonomy" id="79885"/>
    <lineage>
        <taxon>Bacteria</taxon>
        <taxon>Bacillati</taxon>
        <taxon>Bacillota</taxon>
        <taxon>Bacilli</taxon>
        <taxon>Bacillales</taxon>
        <taxon>Bacillaceae</taxon>
        <taxon>Alkalihalophilus</taxon>
    </lineage>
</organism>
<feature type="domain" description="Inner membrane protein YgaP-like transmembrane" evidence="3">
    <location>
        <begin position="1"/>
        <end position="63"/>
    </location>
</feature>
<dbReference type="AlphaFoldDB" id="A0AAJ2NQI1"/>
<evidence type="ECO:0000313" key="5">
    <source>
        <dbReference type="Proteomes" id="UP001285636"/>
    </source>
</evidence>
<feature type="transmembrane region" description="Helical" evidence="2">
    <location>
        <begin position="6"/>
        <end position="26"/>
    </location>
</feature>
<evidence type="ECO:0000256" key="1">
    <source>
        <dbReference type="SAM" id="MobiDB-lite"/>
    </source>
</evidence>
<evidence type="ECO:0000259" key="3">
    <source>
        <dbReference type="Pfam" id="PF11127"/>
    </source>
</evidence>
<evidence type="ECO:0000313" key="4">
    <source>
        <dbReference type="EMBL" id="MDV2886765.1"/>
    </source>
</evidence>
<dbReference type="Pfam" id="PF11127">
    <property type="entry name" value="YgaP-like_TM"/>
    <property type="match status" value="1"/>
</dbReference>
<proteinExistence type="predicted"/>
<protein>
    <submittedName>
        <fullName evidence="4">DUF2892 domain-containing protein</fullName>
    </submittedName>
</protein>
<keyword evidence="2" id="KW-0812">Transmembrane</keyword>
<reference evidence="4" key="1">
    <citation type="submission" date="2023-10" db="EMBL/GenBank/DDBJ databases">
        <title>Screening of Alkalihalophilus pseudofirmusBZ-TG-HK211 and Its Alleviation of Salt Stress on Rapeseed Growth.</title>
        <authorList>
            <person name="Zhao B."/>
            <person name="Guo T."/>
        </authorList>
    </citation>
    <scope>NUCLEOTIDE SEQUENCE</scope>
    <source>
        <strain evidence="4">BZ-TG-HK211</strain>
    </source>
</reference>
<dbReference type="EMBL" id="JAWJAY010000004">
    <property type="protein sequence ID" value="MDV2886765.1"/>
    <property type="molecule type" value="Genomic_DNA"/>
</dbReference>
<evidence type="ECO:0000256" key="2">
    <source>
        <dbReference type="SAM" id="Phobius"/>
    </source>
</evidence>
<feature type="region of interest" description="Disordered" evidence="1">
    <location>
        <begin position="69"/>
        <end position="89"/>
    </location>
</feature>
<comment type="caution">
    <text evidence="4">The sequence shown here is derived from an EMBL/GenBank/DDBJ whole genome shotgun (WGS) entry which is preliminary data.</text>
</comment>
<dbReference type="Gene3D" id="6.10.140.1340">
    <property type="match status" value="1"/>
</dbReference>
<accession>A0AAJ2NQI1</accession>
<dbReference type="RefSeq" id="WP_022629666.1">
    <property type="nucleotide sequence ID" value="NZ_CP117835.1"/>
</dbReference>
<sequence>MKPNIGRIDALIRITAGFTVLAYSIAKMVRKPNRNRSLLAAMLGGMKIAEGITRFCPLVYLAKSELMDHNHHQSHDDEHHQDGRVMNPS</sequence>
<dbReference type="InterPro" id="IPR021309">
    <property type="entry name" value="YgaP-like_TM"/>
</dbReference>
<feature type="compositionally biased region" description="Basic and acidic residues" evidence="1">
    <location>
        <begin position="69"/>
        <end position="83"/>
    </location>
</feature>
<name>A0AAJ2NQI1_ALKPS</name>
<dbReference type="Proteomes" id="UP001285636">
    <property type="component" value="Unassembled WGS sequence"/>
</dbReference>